<accession>A0AA36M9K6</accession>
<name>A0AA36M9K6_CYLNA</name>
<gene>
    <name evidence="1" type="ORF">CYNAS_LOCUS14493</name>
</gene>
<reference evidence="1" key="1">
    <citation type="submission" date="2023-07" db="EMBL/GenBank/DDBJ databases">
        <authorList>
            <consortium name="CYATHOMIX"/>
        </authorList>
    </citation>
    <scope>NUCLEOTIDE SEQUENCE</scope>
    <source>
        <strain evidence="1">N/A</strain>
    </source>
</reference>
<keyword evidence="2" id="KW-1185">Reference proteome</keyword>
<protein>
    <submittedName>
        <fullName evidence="1">Uncharacterized protein</fullName>
    </submittedName>
</protein>
<comment type="caution">
    <text evidence="1">The sequence shown here is derived from an EMBL/GenBank/DDBJ whole genome shotgun (WGS) entry which is preliminary data.</text>
</comment>
<dbReference type="AlphaFoldDB" id="A0AA36M9K6"/>
<sequence>MVVTSYLDDVWNEVEEIVEKELKAVRSQRDCTRPKSNTNCTEPTTEGCGCGWPSFEWPFGWTTTWTSDHSVDHKSSREAPFPYYNISNFTHCTGLKLRDMGQCGTSNIYLMGTDVNNICELSACRSSVAVAHKELLVHTSEKKNQMDIS</sequence>
<dbReference type="EMBL" id="CATQJL010000305">
    <property type="protein sequence ID" value="CAJ0602510.1"/>
    <property type="molecule type" value="Genomic_DNA"/>
</dbReference>
<evidence type="ECO:0000313" key="2">
    <source>
        <dbReference type="Proteomes" id="UP001176961"/>
    </source>
</evidence>
<proteinExistence type="predicted"/>
<dbReference type="Proteomes" id="UP001176961">
    <property type="component" value="Unassembled WGS sequence"/>
</dbReference>
<organism evidence="1 2">
    <name type="scientific">Cylicocyclus nassatus</name>
    <name type="common">Nematode worm</name>
    <dbReference type="NCBI Taxonomy" id="53992"/>
    <lineage>
        <taxon>Eukaryota</taxon>
        <taxon>Metazoa</taxon>
        <taxon>Ecdysozoa</taxon>
        <taxon>Nematoda</taxon>
        <taxon>Chromadorea</taxon>
        <taxon>Rhabditida</taxon>
        <taxon>Rhabditina</taxon>
        <taxon>Rhabditomorpha</taxon>
        <taxon>Strongyloidea</taxon>
        <taxon>Strongylidae</taxon>
        <taxon>Cylicocyclus</taxon>
    </lineage>
</organism>
<evidence type="ECO:0000313" key="1">
    <source>
        <dbReference type="EMBL" id="CAJ0602510.1"/>
    </source>
</evidence>